<feature type="compositionally biased region" description="Polar residues" evidence="1">
    <location>
        <begin position="208"/>
        <end position="220"/>
    </location>
</feature>
<feature type="compositionally biased region" description="Basic and acidic residues" evidence="1">
    <location>
        <begin position="550"/>
        <end position="560"/>
    </location>
</feature>
<feature type="compositionally biased region" description="Basic and acidic residues" evidence="1">
    <location>
        <begin position="128"/>
        <end position="137"/>
    </location>
</feature>
<feature type="compositionally biased region" description="Basic and acidic residues" evidence="1">
    <location>
        <begin position="568"/>
        <end position="578"/>
    </location>
</feature>
<feature type="compositionally biased region" description="Polar residues" evidence="1">
    <location>
        <begin position="25"/>
        <end position="39"/>
    </location>
</feature>
<dbReference type="EMBL" id="JAFEKC020000011">
    <property type="protein sequence ID" value="KAK0512005.1"/>
    <property type="molecule type" value="Genomic_DNA"/>
</dbReference>
<organism evidence="2 3">
    <name type="scientific">Cladonia borealis</name>
    <dbReference type="NCBI Taxonomy" id="184061"/>
    <lineage>
        <taxon>Eukaryota</taxon>
        <taxon>Fungi</taxon>
        <taxon>Dikarya</taxon>
        <taxon>Ascomycota</taxon>
        <taxon>Pezizomycotina</taxon>
        <taxon>Lecanoromycetes</taxon>
        <taxon>OSLEUM clade</taxon>
        <taxon>Lecanoromycetidae</taxon>
        <taxon>Lecanorales</taxon>
        <taxon>Lecanorineae</taxon>
        <taxon>Cladoniaceae</taxon>
        <taxon>Cladonia</taxon>
    </lineage>
</organism>
<feature type="region of interest" description="Disordered" evidence="1">
    <location>
        <begin position="205"/>
        <end position="246"/>
    </location>
</feature>
<feature type="compositionally biased region" description="Basic and acidic residues" evidence="1">
    <location>
        <begin position="157"/>
        <end position="173"/>
    </location>
</feature>
<dbReference type="AlphaFoldDB" id="A0AA39QZF8"/>
<reference evidence="2" key="1">
    <citation type="submission" date="2023-03" db="EMBL/GenBank/DDBJ databases">
        <title>Complete genome of Cladonia borealis.</title>
        <authorList>
            <person name="Park H."/>
        </authorList>
    </citation>
    <scope>NUCLEOTIDE SEQUENCE</scope>
    <source>
        <strain evidence="2">ANT050790</strain>
    </source>
</reference>
<feature type="compositionally biased region" description="Basic and acidic residues" evidence="1">
    <location>
        <begin position="1"/>
        <end position="19"/>
    </location>
</feature>
<feature type="compositionally biased region" description="Basic and acidic residues" evidence="1">
    <location>
        <begin position="221"/>
        <end position="230"/>
    </location>
</feature>
<comment type="caution">
    <text evidence="2">The sequence shown here is derived from an EMBL/GenBank/DDBJ whole genome shotgun (WGS) entry which is preliminary data.</text>
</comment>
<gene>
    <name evidence="2" type="ORF">JMJ35_005133</name>
</gene>
<protein>
    <submittedName>
        <fullName evidence="2">Uncharacterized protein</fullName>
    </submittedName>
</protein>
<feature type="region of interest" description="Disordered" evidence="1">
    <location>
        <begin position="120"/>
        <end position="186"/>
    </location>
</feature>
<sequence length="578" mass="66243">MDHHNSNTRYEYKESDSSPKDSPSTKNLSSNIFPTSSGEGKQRLFDLTPSLKIPATPARETSEFFDKLNNLDPIKFSPPESRSQAPKDNTMPDIKRLTYSNFANLNPYYEERYTQMEDFYDADPPYQDTRDQIEKYGNKSPGLSYSQSENFHNAQASREDAQDRAMKYEEKTPGRSHSQSGDTHKAKVSWEDSYDYRRNHGYKVPALSLSQSKDLPTAQSPKEDTLDHSKKYGHKSPGMSHSQSESNIDFRATARDDHSIRVGKKFAVRGENRSSDDSTATASSAHSRGRTLNRTPSPIKHLDDIHEDRSPPPKRSRSPMKQLFGPHGWLGKSMSMKELPSEKGGFKQFGGKLKQRIEHLTEDVSKFVPTNVYHHRSPSKSPPKSSFLVSLSPPLQAKLYSEMELMLCATANQYLTIQQQEGRMSVESITKVTQYWASKNRPQVIEFMFDQATQRDLVLYNLKAFRFYGPHAENAVSMNSMMQSWRNLSREMSVRTFCTPDSVIKKQMHDTYKILEMLGAPLVTFLAFQEVQVKALKIIQDEQEKKKARENMKFGVERRWNPPTKTDQQLKELENPFA</sequence>
<keyword evidence="3" id="KW-1185">Reference proteome</keyword>
<evidence type="ECO:0000256" key="1">
    <source>
        <dbReference type="SAM" id="MobiDB-lite"/>
    </source>
</evidence>
<feature type="region of interest" description="Disordered" evidence="1">
    <location>
        <begin position="550"/>
        <end position="578"/>
    </location>
</feature>
<dbReference type="Proteomes" id="UP001166286">
    <property type="component" value="Unassembled WGS sequence"/>
</dbReference>
<evidence type="ECO:0000313" key="2">
    <source>
        <dbReference type="EMBL" id="KAK0512005.1"/>
    </source>
</evidence>
<feature type="region of interest" description="Disordered" evidence="1">
    <location>
        <begin position="1"/>
        <end position="92"/>
    </location>
</feature>
<feature type="compositionally biased region" description="Polar residues" evidence="1">
    <location>
        <begin position="141"/>
        <end position="156"/>
    </location>
</feature>
<name>A0AA39QZF8_9LECA</name>
<accession>A0AA39QZF8</accession>
<feature type="compositionally biased region" description="Basic and acidic residues" evidence="1">
    <location>
        <begin position="300"/>
        <end position="311"/>
    </location>
</feature>
<feature type="region of interest" description="Disordered" evidence="1">
    <location>
        <begin position="266"/>
        <end position="332"/>
    </location>
</feature>
<proteinExistence type="predicted"/>
<evidence type="ECO:0000313" key="3">
    <source>
        <dbReference type="Proteomes" id="UP001166286"/>
    </source>
</evidence>